<keyword evidence="5 11" id="KW-1133">Transmembrane helix</keyword>
<dbReference type="PROSITE" id="PS00237">
    <property type="entry name" value="G_PROTEIN_RECEP_F1_1"/>
    <property type="match status" value="1"/>
</dbReference>
<evidence type="ECO:0000256" key="8">
    <source>
        <dbReference type="ARBA" id="ARBA00023170"/>
    </source>
</evidence>
<dbReference type="EnsemblMetazoa" id="tetur14g02750.1">
    <property type="protein sequence ID" value="tetur14g02750.1"/>
    <property type="gene ID" value="tetur14g02750"/>
</dbReference>
<keyword evidence="4 10" id="KW-0812">Transmembrane</keyword>
<sequence>MVYYIYGDFNSSSTQLPMIISSDSNRLDDLTSSYPLFLLTSSSPIEPQELSVFISSSTNVNTNGHPSHAIKPGSGVAGANLGEIFHTIGIGVTLAALILATIVGNVFVIIAILMEKNLRSVGNYLVLSLAIADLMVACLVMPLGAVYEVSGEWILGPQWCDIWTCADVLCCTASILHLLAIAIDRYWAVTNIDYIHNRNPNRIGALIICIWTIASIISVAPVLGWKDPDFEKRLLQEKKCLVSQDVAYQIVATFATFYGPLVFILLLYWRIYQVKFIQHSISKFIPTFALHLLWKIFLNQTEPNIGNSFFPPFCFYLLFAGYLHSWRKGCKIRGKILFSYFLPFFAFSSLNAWKVFQTKRVNKVELQNSFLFFFSTFISFFSHSLVLVSIKKLNEF</sequence>
<dbReference type="Proteomes" id="UP000015104">
    <property type="component" value="Unassembled WGS sequence"/>
</dbReference>
<evidence type="ECO:0000256" key="3">
    <source>
        <dbReference type="ARBA" id="ARBA00022475"/>
    </source>
</evidence>
<evidence type="ECO:0000256" key="9">
    <source>
        <dbReference type="ARBA" id="ARBA00023224"/>
    </source>
</evidence>
<dbReference type="CDD" id="cd15331">
    <property type="entry name" value="7tmA_5-HT1A_invertebrates"/>
    <property type="match status" value="1"/>
</dbReference>
<feature type="transmembrane region" description="Helical" evidence="11">
    <location>
        <begin position="162"/>
        <end position="183"/>
    </location>
</feature>
<evidence type="ECO:0000256" key="11">
    <source>
        <dbReference type="SAM" id="Phobius"/>
    </source>
</evidence>
<dbReference type="SUPFAM" id="SSF81321">
    <property type="entry name" value="Family A G protein-coupled receptor-like"/>
    <property type="match status" value="1"/>
</dbReference>
<evidence type="ECO:0000256" key="4">
    <source>
        <dbReference type="ARBA" id="ARBA00022692"/>
    </source>
</evidence>
<keyword evidence="8 10" id="KW-0675">Receptor</keyword>
<protein>
    <recommendedName>
        <fullName evidence="12">G-protein coupled receptors family 1 profile domain-containing protein</fullName>
    </recommendedName>
</protein>
<dbReference type="GO" id="GO:0043410">
    <property type="term" value="P:positive regulation of MAPK cascade"/>
    <property type="evidence" value="ECO:0007669"/>
    <property type="project" value="TreeGrafter"/>
</dbReference>
<dbReference type="STRING" id="32264.T1KLK4"/>
<dbReference type="GO" id="GO:0071880">
    <property type="term" value="P:adenylate cyclase-activating adrenergic receptor signaling pathway"/>
    <property type="evidence" value="ECO:0007669"/>
    <property type="project" value="TreeGrafter"/>
</dbReference>
<proteinExistence type="inferred from homology"/>
<dbReference type="Pfam" id="PF00001">
    <property type="entry name" value="7tm_1"/>
    <property type="match status" value="1"/>
</dbReference>
<dbReference type="PRINTS" id="PR00237">
    <property type="entry name" value="GPCRRHODOPSN"/>
</dbReference>
<dbReference type="PANTHER" id="PTHR24248">
    <property type="entry name" value="ADRENERGIC RECEPTOR-RELATED G-PROTEIN COUPLED RECEPTOR"/>
    <property type="match status" value="1"/>
</dbReference>
<keyword evidence="9 10" id="KW-0807">Transducer</keyword>
<evidence type="ECO:0000313" key="14">
    <source>
        <dbReference type="Proteomes" id="UP000015104"/>
    </source>
</evidence>
<feature type="transmembrane region" description="Helical" evidence="11">
    <location>
        <begin position="203"/>
        <end position="226"/>
    </location>
</feature>
<dbReference type="InterPro" id="IPR000276">
    <property type="entry name" value="GPCR_Rhodpsn"/>
</dbReference>
<dbReference type="AlphaFoldDB" id="T1KLK4"/>
<feature type="transmembrane region" description="Helical" evidence="11">
    <location>
        <begin position="309"/>
        <end position="325"/>
    </location>
</feature>
<evidence type="ECO:0000256" key="7">
    <source>
        <dbReference type="ARBA" id="ARBA00023136"/>
    </source>
</evidence>
<comment type="similarity">
    <text evidence="2 10">Belongs to the G-protein coupled receptor 1 family.</text>
</comment>
<name>T1KLK4_TETUR</name>
<comment type="subcellular location">
    <subcellularLocation>
        <location evidence="1">Cell membrane</location>
        <topology evidence="1">Multi-pass membrane protein</topology>
    </subcellularLocation>
</comment>
<feature type="transmembrane region" description="Helical" evidence="11">
    <location>
        <begin position="84"/>
        <end position="112"/>
    </location>
</feature>
<evidence type="ECO:0000256" key="6">
    <source>
        <dbReference type="ARBA" id="ARBA00023040"/>
    </source>
</evidence>
<feature type="transmembrane region" description="Helical" evidence="11">
    <location>
        <begin position="124"/>
        <end position="147"/>
    </location>
</feature>
<dbReference type="InterPro" id="IPR017452">
    <property type="entry name" value="GPCR_Rhodpsn_7TM"/>
</dbReference>
<evidence type="ECO:0000256" key="1">
    <source>
        <dbReference type="ARBA" id="ARBA00004651"/>
    </source>
</evidence>
<feature type="domain" description="G-protein coupled receptors family 1 profile" evidence="12">
    <location>
        <begin position="104"/>
        <end position="272"/>
    </location>
</feature>
<dbReference type="eggNOG" id="KOG3656">
    <property type="taxonomic scope" value="Eukaryota"/>
</dbReference>
<accession>T1KLK4</accession>
<dbReference type="HOGENOM" id="CLU_009579_31_1_1"/>
<organism evidence="13 14">
    <name type="scientific">Tetranychus urticae</name>
    <name type="common">Two-spotted spider mite</name>
    <dbReference type="NCBI Taxonomy" id="32264"/>
    <lineage>
        <taxon>Eukaryota</taxon>
        <taxon>Metazoa</taxon>
        <taxon>Ecdysozoa</taxon>
        <taxon>Arthropoda</taxon>
        <taxon>Chelicerata</taxon>
        <taxon>Arachnida</taxon>
        <taxon>Acari</taxon>
        <taxon>Acariformes</taxon>
        <taxon>Trombidiformes</taxon>
        <taxon>Prostigmata</taxon>
        <taxon>Eleutherengona</taxon>
        <taxon>Raphignathae</taxon>
        <taxon>Tetranychoidea</taxon>
        <taxon>Tetranychidae</taxon>
        <taxon>Tetranychus</taxon>
    </lineage>
</organism>
<keyword evidence="3" id="KW-1003">Cell membrane</keyword>
<feature type="transmembrane region" description="Helical" evidence="11">
    <location>
        <begin position="337"/>
        <end position="356"/>
    </location>
</feature>
<evidence type="ECO:0000313" key="13">
    <source>
        <dbReference type="EnsemblMetazoa" id="tetur14g02750.1"/>
    </source>
</evidence>
<evidence type="ECO:0000256" key="5">
    <source>
        <dbReference type="ARBA" id="ARBA00022989"/>
    </source>
</evidence>
<feature type="transmembrane region" description="Helical" evidence="11">
    <location>
        <begin position="246"/>
        <end position="269"/>
    </location>
</feature>
<keyword evidence="14" id="KW-1185">Reference proteome</keyword>
<evidence type="ECO:0000256" key="10">
    <source>
        <dbReference type="RuleBase" id="RU000688"/>
    </source>
</evidence>
<evidence type="ECO:0000259" key="12">
    <source>
        <dbReference type="PROSITE" id="PS50262"/>
    </source>
</evidence>
<dbReference type="PROSITE" id="PS50262">
    <property type="entry name" value="G_PROTEIN_RECEP_F1_2"/>
    <property type="match status" value="1"/>
</dbReference>
<evidence type="ECO:0000256" key="2">
    <source>
        <dbReference type="ARBA" id="ARBA00010663"/>
    </source>
</evidence>
<feature type="transmembrane region" description="Helical" evidence="11">
    <location>
        <begin position="368"/>
        <end position="390"/>
    </location>
</feature>
<keyword evidence="7 11" id="KW-0472">Membrane</keyword>
<dbReference type="GO" id="GO:0005886">
    <property type="term" value="C:plasma membrane"/>
    <property type="evidence" value="ECO:0007669"/>
    <property type="project" value="UniProtKB-SubCell"/>
</dbReference>
<dbReference type="EMBL" id="CAEY01000211">
    <property type="status" value="NOT_ANNOTATED_CDS"/>
    <property type="molecule type" value="Genomic_DNA"/>
</dbReference>
<dbReference type="Gene3D" id="1.20.1070.10">
    <property type="entry name" value="Rhodopsin 7-helix transmembrane proteins"/>
    <property type="match status" value="1"/>
</dbReference>
<reference evidence="14" key="1">
    <citation type="submission" date="2011-08" db="EMBL/GenBank/DDBJ databases">
        <authorList>
            <person name="Rombauts S."/>
        </authorList>
    </citation>
    <scope>NUCLEOTIDE SEQUENCE</scope>
    <source>
        <strain evidence="14">London</strain>
    </source>
</reference>
<dbReference type="PANTHER" id="PTHR24248:SF200">
    <property type="entry name" value="5-HYDROXYTRYPTAMINE RECEPTOR 1B-LIKE ISOFORM X1"/>
    <property type="match status" value="1"/>
</dbReference>
<keyword evidence="6 10" id="KW-0297">G-protein coupled receptor</keyword>
<dbReference type="GO" id="GO:0004930">
    <property type="term" value="F:G protein-coupled receptor activity"/>
    <property type="evidence" value="ECO:0007669"/>
    <property type="project" value="UniProtKB-KW"/>
</dbReference>
<reference evidence="13" key="2">
    <citation type="submission" date="2015-06" db="UniProtKB">
        <authorList>
            <consortium name="EnsemblMetazoa"/>
        </authorList>
    </citation>
    <scope>IDENTIFICATION</scope>
</reference>